<sequence>MLEERQLSTHELNRLTFCGARSASVLTIVATDRQCAPNRTTAVRSVCNQFQLLLSLPALTNSVTIAPTR</sequence>
<name>A0A4D6HIY5_9EURY</name>
<dbReference type="EMBL" id="CP031305">
    <property type="protein sequence ID" value="QCC54154.1"/>
    <property type="molecule type" value="Genomic_DNA"/>
</dbReference>
<evidence type="ECO:0000313" key="2">
    <source>
        <dbReference type="Proteomes" id="UP000296822"/>
    </source>
</evidence>
<protein>
    <submittedName>
        <fullName evidence="1">Uncharacterized protein</fullName>
    </submittedName>
</protein>
<dbReference type="Proteomes" id="UP000296822">
    <property type="component" value="Chromosome"/>
</dbReference>
<evidence type="ECO:0000313" key="1">
    <source>
        <dbReference type="EMBL" id="QCC54154.1"/>
    </source>
</evidence>
<dbReference type="AlphaFoldDB" id="A0A4D6HIY5"/>
<reference evidence="1 2" key="1">
    <citation type="journal article" date="2019" name="Nat. Commun.">
        <title>A new type of DNA phosphorothioation-based antiviral system in archaea.</title>
        <authorList>
            <person name="Xiong L."/>
            <person name="Liu S."/>
            <person name="Chen S."/>
            <person name="Xiao Y."/>
            <person name="Zhu B."/>
            <person name="Gao Y."/>
            <person name="Zhang Y."/>
            <person name="Chen B."/>
            <person name="Luo J."/>
            <person name="Deng Z."/>
            <person name="Chen X."/>
            <person name="Wang L."/>
            <person name="Chen S."/>
        </authorList>
    </citation>
    <scope>NUCLEOTIDE SEQUENCE [LARGE SCALE GENOMIC DNA]</scope>
    <source>
        <strain evidence="1 2">JCM 10635</strain>
    </source>
</reference>
<accession>A0A4D6HIY5</accession>
<gene>
    <name evidence="1" type="ORF">DV706_06425</name>
</gene>
<proteinExistence type="predicted"/>
<dbReference type="KEGG" id="nbg:DV706_06425"/>
<organism evidence="1 2">
    <name type="scientific">Natronorubrum bangense</name>
    <dbReference type="NCBI Taxonomy" id="61858"/>
    <lineage>
        <taxon>Archaea</taxon>
        <taxon>Methanobacteriati</taxon>
        <taxon>Methanobacteriota</taxon>
        <taxon>Stenosarchaea group</taxon>
        <taxon>Halobacteria</taxon>
        <taxon>Halobacteriales</taxon>
        <taxon>Natrialbaceae</taxon>
        <taxon>Natronorubrum</taxon>
    </lineage>
</organism>